<accession>A0A9E9C657</accession>
<evidence type="ECO:0000256" key="5">
    <source>
        <dbReference type="ARBA" id="ARBA00023242"/>
    </source>
</evidence>
<dbReference type="CDD" id="cd11445">
    <property type="entry name" value="bHLH_AtPIF_like"/>
    <property type="match status" value="1"/>
</dbReference>
<evidence type="ECO:0000256" key="3">
    <source>
        <dbReference type="ARBA" id="ARBA00023125"/>
    </source>
</evidence>
<keyword evidence="5" id="KW-0539">Nucleus</keyword>
<evidence type="ECO:0000256" key="2">
    <source>
        <dbReference type="ARBA" id="ARBA00023015"/>
    </source>
</evidence>
<sequence>MSFFSRSNYEVAELTWENGQLAMHGLLPTTSTKATCSTGETLESIVNQATYPTKELNSEQRHQNPQKISSIFASSDGKWGENSCPVQMNLGIIKKRIRSEPEQQGRNMTSSIQEECADCGAWASNGAAFCWDDDTTMMTRASFESPRSLRTKTMDEDSVSHGGAGSQDKEDRTRRETARSSKSRKRNHAAAIHNQSERRRRDRINQKMKDLQKLVPNATKTDKASMLDEVIAYLKQLQAQVHMMSLRNMPQVMMPLGMQQHLQMSSLLPHIGVNVGLGTVPRMLDLYSIAHAAAAAAPPPPHSLSPLIQPTTVPTATSPSFVPPTFLMPHLTLKHNPDIRINTSGPFNDPYSAFLAQSMNMELYNKMAIHYQQQVNQATQNINRPSQSNHIQGD</sequence>
<evidence type="ECO:0000259" key="7">
    <source>
        <dbReference type="PROSITE" id="PS50888"/>
    </source>
</evidence>
<dbReference type="EMBL" id="OP311547">
    <property type="protein sequence ID" value="WAK86075.1"/>
    <property type="molecule type" value="mRNA"/>
</dbReference>
<keyword evidence="3" id="KW-0238">DNA-binding</keyword>
<dbReference type="SMART" id="SM00353">
    <property type="entry name" value="HLH"/>
    <property type="match status" value="1"/>
</dbReference>
<keyword evidence="2" id="KW-0805">Transcription regulation</keyword>
<dbReference type="InterPro" id="IPR031066">
    <property type="entry name" value="bHLH_ALC-like_plant"/>
</dbReference>
<dbReference type="InterPro" id="IPR047265">
    <property type="entry name" value="PIF1-like_bHLH"/>
</dbReference>
<dbReference type="GO" id="GO:0046983">
    <property type="term" value="F:protein dimerization activity"/>
    <property type="evidence" value="ECO:0007669"/>
    <property type="project" value="InterPro"/>
</dbReference>
<reference evidence="8" key="1">
    <citation type="submission" date="2022-08" db="EMBL/GenBank/DDBJ databases">
        <title>Phylogenomics of transcriptionally active AP2/ERF and bHLH transcription factors and their promoter regions regulating camptothecin biosynthesis in Nothapodytes nimmoniana.</title>
        <authorList>
            <person name="Godbole R.C."/>
            <person name="Pable A.A."/>
            <person name="Singh S."/>
            <person name="Barvkar V.T."/>
        </authorList>
    </citation>
    <scope>NUCLEOTIDE SEQUENCE</scope>
</reference>
<dbReference type="GO" id="GO:0003677">
    <property type="term" value="F:DNA binding"/>
    <property type="evidence" value="ECO:0007669"/>
    <property type="project" value="UniProtKB-KW"/>
</dbReference>
<name>A0A9E9C657_NOTNI</name>
<comment type="subcellular location">
    <subcellularLocation>
        <location evidence="1">Nucleus</location>
    </subcellularLocation>
</comment>
<feature type="region of interest" description="Disordered" evidence="6">
    <location>
        <begin position="142"/>
        <end position="209"/>
    </location>
</feature>
<feature type="domain" description="BHLH" evidence="7">
    <location>
        <begin position="188"/>
        <end position="237"/>
    </location>
</feature>
<dbReference type="AlphaFoldDB" id="A0A9E9C657"/>
<dbReference type="PANTHER" id="PTHR45855:SF12">
    <property type="entry name" value="TRANSCRIPTION FACTOR PIF7-LIKE ISOFORM X1"/>
    <property type="match status" value="1"/>
</dbReference>
<proteinExistence type="evidence at transcript level"/>
<evidence type="ECO:0000256" key="1">
    <source>
        <dbReference type="ARBA" id="ARBA00004123"/>
    </source>
</evidence>
<dbReference type="InterPro" id="IPR011598">
    <property type="entry name" value="bHLH_dom"/>
</dbReference>
<evidence type="ECO:0000313" key="8">
    <source>
        <dbReference type="EMBL" id="WAK86075.1"/>
    </source>
</evidence>
<keyword evidence="4" id="KW-0804">Transcription</keyword>
<dbReference type="PROSITE" id="PS50888">
    <property type="entry name" value="BHLH"/>
    <property type="match status" value="1"/>
</dbReference>
<dbReference type="Gene3D" id="4.10.280.10">
    <property type="entry name" value="Helix-loop-helix DNA-binding domain"/>
    <property type="match status" value="1"/>
</dbReference>
<dbReference type="GO" id="GO:0005634">
    <property type="term" value="C:nucleus"/>
    <property type="evidence" value="ECO:0007669"/>
    <property type="project" value="UniProtKB-SubCell"/>
</dbReference>
<dbReference type="PANTHER" id="PTHR45855">
    <property type="entry name" value="TRANSCRIPTION FACTOR PIF1-RELATED"/>
    <property type="match status" value="1"/>
</dbReference>
<protein>
    <submittedName>
        <fullName evidence="8">Transcription factor bHLH29</fullName>
    </submittedName>
</protein>
<evidence type="ECO:0000256" key="6">
    <source>
        <dbReference type="SAM" id="MobiDB-lite"/>
    </source>
</evidence>
<dbReference type="InterPro" id="IPR036638">
    <property type="entry name" value="HLH_DNA-bd_sf"/>
</dbReference>
<organism evidence="8">
    <name type="scientific">Nothapodytes nimmoniana</name>
    <name type="common">Nothapodytes foetida</name>
    <dbReference type="NCBI Taxonomy" id="159386"/>
    <lineage>
        <taxon>Eukaryota</taxon>
        <taxon>Viridiplantae</taxon>
        <taxon>Streptophyta</taxon>
        <taxon>Embryophyta</taxon>
        <taxon>Tracheophyta</taxon>
        <taxon>Spermatophyta</taxon>
        <taxon>Magnoliopsida</taxon>
        <taxon>eudicotyledons</taxon>
        <taxon>Gunneridae</taxon>
        <taxon>Pentapetalae</taxon>
        <taxon>asterids</taxon>
        <taxon>lamiids</taxon>
        <taxon>Icacinales</taxon>
        <taxon>Icacinaceae</taxon>
        <taxon>Nothapodytes</taxon>
    </lineage>
</organism>
<feature type="compositionally biased region" description="Basic and acidic residues" evidence="6">
    <location>
        <begin position="195"/>
        <end position="209"/>
    </location>
</feature>
<feature type="compositionally biased region" description="Basic and acidic residues" evidence="6">
    <location>
        <begin position="167"/>
        <end position="179"/>
    </location>
</feature>
<dbReference type="SUPFAM" id="SSF47459">
    <property type="entry name" value="HLH, helix-loop-helix DNA-binding domain"/>
    <property type="match status" value="1"/>
</dbReference>
<evidence type="ECO:0000256" key="4">
    <source>
        <dbReference type="ARBA" id="ARBA00023163"/>
    </source>
</evidence>
<dbReference type="Pfam" id="PF00010">
    <property type="entry name" value="HLH"/>
    <property type="match status" value="1"/>
</dbReference>